<proteinExistence type="predicted"/>
<evidence type="ECO:0000313" key="1">
    <source>
        <dbReference type="EMBL" id="SUA71543.1"/>
    </source>
</evidence>
<organism evidence="1 2">
    <name type="scientific">Paenibacillus polymyxa</name>
    <name type="common">Bacillus polymyxa</name>
    <dbReference type="NCBI Taxonomy" id="1406"/>
    <lineage>
        <taxon>Bacteria</taxon>
        <taxon>Bacillati</taxon>
        <taxon>Bacillota</taxon>
        <taxon>Bacilli</taxon>
        <taxon>Bacillales</taxon>
        <taxon>Paenibacillaceae</taxon>
        <taxon>Paenibacillus</taxon>
    </lineage>
</organism>
<sequence length="57" mass="6708">MTFPIVGDLYNRIFEIQQSHPDQMVDYAIWNRINTSLPEDYKLPDADILERLKQSAP</sequence>
<accession>A0A378Y452</accession>
<reference evidence="1 2" key="1">
    <citation type="submission" date="2018-06" db="EMBL/GenBank/DDBJ databases">
        <authorList>
            <consortium name="Pathogen Informatics"/>
            <person name="Doyle S."/>
        </authorList>
    </citation>
    <scope>NUCLEOTIDE SEQUENCE [LARGE SCALE GENOMIC DNA]</scope>
    <source>
        <strain evidence="1 2">NCTC10343</strain>
    </source>
</reference>
<dbReference type="AlphaFoldDB" id="A0A378Y452"/>
<dbReference type="EMBL" id="UGSC01000001">
    <property type="protein sequence ID" value="SUA71543.1"/>
    <property type="molecule type" value="Genomic_DNA"/>
</dbReference>
<dbReference type="GeneID" id="93347776"/>
<name>A0A378Y452_PAEPO</name>
<dbReference type="Proteomes" id="UP000254400">
    <property type="component" value="Unassembled WGS sequence"/>
</dbReference>
<dbReference type="RefSeq" id="WP_016820085.1">
    <property type="nucleotide sequence ID" value="NZ_CP009909.1"/>
</dbReference>
<gene>
    <name evidence="1" type="ORF">NCTC10343_04450</name>
</gene>
<evidence type="ECO:0000313" key="2">
    <source>
        <dbReference type="Proteomes" id="UP000254400"/>
    </source>
</evidence>
<protein>
    <submittedName>
        <fullName evidence="1">Uncharacterized protein</fullName>
    </submittedName>
</protein>